<protein>
    <submittedName>
        <fullName evidence="2">Uu.00g070020.m01.CDS01</fullName>
    </submittedName>
</protein>
<feature type="compositionally biased region" description="Basic and acidic residues" evidence="1">
    <location>
        <begin position="1"/>
        <end position="16"/>
    </location>
</feature>
<gene>
    <name evidence="2" type="ORF">KHLLAP_LOCUS11845</name>
</gene>
<organism evidence="2 3">
    <name type="scientific">Anthostomella pinea</name>
    <dbReference type="NCBI Taxonomy" id="933095"/>
    <lineage>
        <taxon>Eukaryota</taxon>
        <taxon>Fungi</taxon>
        <taxon>Dikarya</taxon>
        <taxon>Ascomycota</taxon>
        <taxon>Pezizomycotina</taxon>
        <taxon>Sordariomycetes</taxon>
        <taxon>Xylariomycetidae</taxon>
        <taxon>Xylariales</taxon>
        <taxon>Xylariaceae</taxon>
        <taxon>Anthostomella</taxon>
    </lineage>
</organism>
<dbReference type="AlphaFoldDB" id="A0AAI8VUL6"/>
<feature type="region of interest" description="Disordered" evidence="1">
    <location>
        <begin position="1"/>
        <end position="69"/>
    </location>
</feature>
<evidence type="ECO:0000313" key="2">
    <source>
        <dbReference type="EMBL" id="CAJ2511377.1"/>
    </source>
</evidence>
<accession>A0AAI8VUL6</accession>
<proteinExistence type="predicted"/>
<dbReference type="Proteomes" id="UP001295740">
    <property type="component" value="Unassembled WGS sequence"/>
</dbReference>
<keyword evidence="3" id="KW-1185">Reference proteome</keyword>
<sequence length="644" mass="72215">MEEPGRRYFLRRRPESIVHNQPEDDDTANEAELTTPPDSSTDASVNADMPGDEIVVGTHSNGDKPSPLRVVSDAEPELEAEDEDDRHVVAKQHKRKRASHFDELNEAKLETDSVVNQEVSRSRGVVRYGLLNTPHHVTLGYWRDTNAPSEQAAHAVIGFMDIRDRLRTRIQGVTRSNEPINTRLFPIPPGPGGSWVTFERVVFEPHLVGLDHNEIKEFVKVLTEAILAGDVVINALSDADAITEAKRRLAANPPADSPQMAQIAWGPVIPDNAVGRPEVKRRRVTNGVTTIADTARSQAGSQAIPPSPAMSQMMLPPHPQSQPQAALLGTRPTRILVGCWTRSAVENDRDRHAVYGILGANDMFRVKLVRETMDGNYMDGNFPVGAGALWISYDEVKFLPHIEGLSRPEMKEYVRVRQSQLDAGETEAERTANETKAVYEAQIRAAVMPKGPNGGNVSSRHSIGLGLEREDHHEGHKQELNNGIHESRHGRREMLPRNVHSAPQHGMAEPDLRQVSRHPSIESIERVQDLAAREVARMEAVQMRNERHIQSRGVMPNPNMMVDPMEHHRNFQENRDRMQRVWAAQEQNRIQQAIVEDAKMHQGVKYERKQTGHFAGKLVSQGTIISIDGEDYVEYRVLTKPSFF</sequence>
<name>A0AAI8VUL6_9PEZI</name>
<comment type="caution">
    <text evidence="2">The sequence shown here is derived from an EMBL/GenBank/DDBJ whole genome shotgun (WGS) entry which is preliminary data.</text>
</comment>
<evidence type="ECO:0000313" key="3">
    <source>
        <dbReference type="Proteomes" id="UP001295740"/>
    </source>
</evidence>
<dbReference type="EMBL" id="CAUWAG010000018">
    <property type="protein sequence ID" value="CAJ2511377.1"/>
    <property type="molecule type" value="Genomic_DNA"/>
</dbReference>
<reference evidence="2" key="1">
    <citation type="submission" date="2023-10" db="EMBL/GenBank/DDBJ databases">
        <authorList>
            <person name="Hackl T."/>
        </authorList>
    </citation>
    <scope>NUCLEOTIDE SEQUENCE</scope>
</reference>
<evidence type="ECO:0000256" key="1">
    <source>
        <dbReference type="SAM" id="MobiDB-lite"/>
    </source>
</evidence>